<dbReference type="EMBL" id="CP031699">
    <property type="protein sequence ID" value="QEY24239.1"/>
    <property type="molecule type" value="Genomic_DNA"/>
</dbReference>
<name>A0A5P3MUA1_NEIAN</name>
<evidence type="ECO:0000313" key="4">
    <source>
        <dbReference type="EMBL" id="QEY24239.1"/>
    </source>
</evidence>
<dbReference type="Proteomes" id="UP000325536">
    <property type="component" value="Chromosome"/>
</dbReference>
<reference evidence="4 5" key="1">
    <citation type="submission" date="2018-08" db="EMBL/GenBank/DDBJ databases">
        <title>Neisseria animalis ATCC 49930 complete genome.</title>
        <authorList>
            <person name="Veseli I.A."/>
            <person name="Mascarenhas dos Santos A.C."/>
            <person name="Buttler R."/>
            <person name="Pombert J.-F."/>
        </authorList>
    </citation>
    <scope>NUCLEOTIDE SEQUENCE [LARGE SCALE GENOMIC DNA]</scope>
    <source>
        <strain evidence="4 5">ATCC 49930</strain>
    </source>
</reference>
<accession>A0A5P3MUA1</accession>
<dbReference type="CDD" id="cd00093">
    <property type="entry name" value="HTH_XRE"/>
    <property type="match status" value="1"/>
</dbReference>
<dbReference type="GO" id="GO:0003700">
    <property type="term" value="F:DNA-binding transcription factor activity"/>
    <property type="evidence" value="ECO:0007669"/>
    <property type="project" value="TreeGrafter"/>
</dbReference>
<dbReference type="PANTHER" id="PTHR46797:SF1">
    <property type="entry name" value="METHYLPHOSPHONATE SYNTHASE"/>
    <property type="match status" value="1"/>
</dbReference>
<gene>
    <name evidence="4" type="ORF">D0T90_06855</name>
</gene>
<dbReference type="SUPFAM" id="SSF47413">
    <property type="entry name" value="lambda repressor-like DNA-binding domains"/>
    <property type="match status" value="1"/>
</dbReference>
<dbReference type="InterPro" id="IPR010982">
    <property type="entry name" value="Lambda_DNA-bd_dom_sf"/>
</dbReference>
<evidence type="ECO:0000259" key="3">
    <source>
        <dbReference type="PROSITE" id="PS50943"/>
    </source>
</evidence>
<dbReference type="Gene3D" id="1.10.260.40">
    <property type="entry name" value="lambda repressor-like DNA-binding domains"/>
    <property type="match status" value="1"/>
</dbReference>
<dbReference type="AlphaFoldDB" id="A0A5P3MUA1"/>
<dbReference type="RefSeq" id="WP_123795554.1">
    <property type="nucleotide sequence ID" value="NZ_CP031699.1"/>
</dbReference>
<feature type="coiled-coil region" evidence="2">
    <location>
        <begin position="99"/>
        <end position="133"/>
    </location>
</feature>
<dbReference type="Pfam" id="PF01381">
    <property type="entry name" value="HTH_3"/>
    <property type="match status" value="1"/>
</dbReference>
<keyword evidence="5" id="KW-1185">Reference proteome</keyword>
<dbReference type="InterPro" id="IPR001387">
    <property type="entry name" value="Cro/C1-type_HTH"/>
</dbReference>
<dbReference type="GO" id="GO:0003677">
    <property type="term" value="F:DNA binding"/>
    <property type="evidence" value="ECO:0007669"/>
    <property type="project" value="UniProtKB-KW"/>
</dbReference>
<keyword evidence="1" id="KW-0238">DNA-binding</keyword>
<dbReference type="InterPro" id="IPR050807">
    <property type="entry name" value="TransReg_Diox_bact_type"/>
</dbReference>
<dbReference type="KEGG" id="naq:D0T90_06855"/>
<dbReference type="OrthoDB" id="8611903at2"/>
<evidence type="ECO:0000256" key="1">
    <source>
        <dbReference type="ARBA" id="ARBA00023125"/>
    </source>
</evidence>
<evidence type="ECO:0000313" key="5">
    <source>
        <dbReference type="Proteomes" id="UP000325536"/>
    </source>
</evidence>
<dbReference type="SMART" id="SM00530">
    <property type="entry name" value="HTH_XRE"/>
    <property type="match status" value="1"/>
</dbReference>
<protein>
    <submittedName>
        <fullName evidence="4">XRE family transcriptional regulator</fullName>
    </submittedName>
</protein>
<feature type="domain" description="HTH cro/C1-type" evidence="3">
    <location>
        <begin position="8"/>
        <end position="62"/>
    </location>
</feature>
<dbReference type="PANTHER" id="PTHR46797">
    <property type="entry name" value="HTH-TYPE TRANSCRIPTIONAL REGULATOR"/>
    <property type="match status" value="1"/>
</dbReference>
<dbReference type="GO" id="GO:0005829">
    <property type="term" value="C:cytosol"/>
    <property type="evidence" value="ECO:0007669"/>
    <property type="project" value="TreeGrafter"/>
</dbReference>
<organism evidence="4 5">
    <name type="scientific">Neisseria animalis</name>
    <dbReference type="NCBI Taxonomy" id="492"/>
    <lineage>
        <taxon>Bacteria</taxon>
        <taxon>Pseudomonadati</taxon>
        <taxon>Pseudomonadota</taxon>
        <taxon>Betaproteobacteria</taxon>
        <taxon>Neisseriales</taxon>
        <taxon>Neisseriaceae</taxon>
        <taxon>Neisseria</taxon>
    </lineage>
</organism>
<keyword evidence="2" id="KW-0175">Coiled coil</keyword>
<evidence type="ECO:0000256" key="2">
    <source>
        <dbReference type="SAM" id="Coils"/>
    </source>
</evidence>
<sequence>MMETYEIIRALREDRNWSQKDMAEKLHMSVNGYAKIERGENSVNMFRLEQIAEVLEVDIHELIPISENHPMYFIIKGDRNISGNGNTFYQGQQELAVEIDKLKQTLTHKEEIISRLESELATLKKVMGLMQQDS</sequence>
<proteinExistence type="predicted"/>
<dbReference type="PROSITE" id="PS50943">
    <property type="entry name" value="HTH_CROC1"/>
    <property type="match status" value="1"/>
</dbReference>